<feature type="region of interest" description="Disordered" evidence="1">
    <location>
        <begin position="173"/>
        <end position="205"/>
    </location>
</feature>
<evidence type="ECO:0000313" key="3">
    <source>
        <dbReference type="Proteomes" id="UP000248916"/>
    </source>
</evidence>
<evidence type="ECO:0000256" key="1">
    <source>
        <dbReference type="SAM" id="MobiDB-lite"/>
    </source>
</evidence>
<sequence>MFWICPNGHPSPEPACWPCPLRPPRGLPCGRPGASPARTHSYLGNPPVSPQSRPADPAHRPRHRRLLSPRPLPQGLPCALTRFLPTWCPPARPGSAAARLRAEEADAICILANAACAPCRRGIMIPDGHRLRPCPLSLPLDRRLGRALGMLQRAGGDHRRADGRAVLLCPSRGARASHGSAARGGGGPSRRQRGALEPRRRGGAA</sequence>
<evidence type="ECO:0000313" key="2">
    <source>
        <dbReference type="EMBL" id="PZX14312.1"/>
    </source>
</evidence>
<gene>
    <name evidence="2" type="ORF">LX81_02895</name>
</gene>
<dbReference type="EMBL" id="QKZL01000014">
    <property type="protein sequence ID" value="PZX14312.1"/>
    <property type="molecule type" value="Genomic_DNA"/>
</dbReference>
<keyword evidence="3" id="KW-1185">Reference proteome</keyword>
<feature type="compositionally biased region" description="Basic and acidic residues" evidence="1">
    <location>
        <begin position="194"/>
        <end position="205"/>
    </location>
</feature>
<dbReference type="Proteomes" id="UP000248916">
    <property type="component" value="Unassembled WGS sequence"/>
</dbReference>
<dbReference type="AlphaFoldDB" id="A0A2W7NST5"/>
<proteinExistence type="predicted"/>
<accession>A0A2W7NST5</accession>
<feature type="region of interest" description="Disordered" evidence="1">
    <location>
        <begin position="30"/>
        <end position="71"/>
    </location>
</feature>
<protein>
    <submittedName>
        <fullName evidence="2">Uncharacterized protein</fullName>
    </submittedName>
</protein>
<comment type="caution">
    <text evidence="2">The sequence shown here is derived from an EMBL/GenBank/DDBJ whole genome shotgun (WGS) entry which is preliminary data.</text>
</comment>
<name>A0A2W7NST5_9RHOB</name>
<organism evidence="2 3">
    <name type="scientific">Palleronia aestuarii</name>
    <dbReference type="NCBI Taxonomy" id="568105"/>
    <lineage>
        <taxon>Bacteria</taxon>
        <taxon>Pseudomonadati</taxon>
        <taxon>Pseudomonadota</taxon>
        <taxon>Alphaproteobacteria</taxon>
        <taxon>Rhodobacterales</taxon>
        <taxon>Roseobacteraceae</taxon>
        <taxon>Palleronia</taxon>
    </lineage>
</organism>
<reference evidence="2 3" key="1">
    <citation type="submission" date="2018-06" db="EMBL/GenBank/DDBJ databases">
        <title>Genomic Encyclopedia of Archaeal and Bacterial Type Strains, Phase II (KMG-II): from individual species to whole genera.</title>
        <authorList>
            <person name="Goeker M."/>
        </authorList>
    </citation>
    <scope>NUCLEOTIDE SEQUENCE [LARGE SCALE GENOMIC DNA]</scope>
    <source>
        <strain evidence="2 3">DSM 22009</strain>
    </source>
</reference>